<dbReference type="SMART" id="SM00304">
    <property type="entry name" value="HAMP"/>
    <property type="match status" value="1"/>
</dbReference>
<dbReference type="InterPro" id="IPR036097">
    <property type="entry name" value="HisK_dim/P_sf"/>
</dbReference>
<evidence type="ECO:0000256" key="1">
    <source>
        <dbReference type="ARBA" id="ARBA00000085"/>
    </source>
</evidence>
<evidence type="ECO:0000256" key="11">
    <source>
        <dbReference type="ARBA" id="ARBA00022989"/>
    </source>
</evidence>
<evidence type="ECO:0000256" key="7">
    <source>
        <dbReference type="ARBA" id="ARBA00022692"/>
    </source>
</evidence>
<evidence type="ECO:0000313" key="18">
    <source>
        <dbReference type="Proteomes" id="UP001056429"/>
    </source>
</evidence>
<gene>
    <name evidence="17" type="ORF">KDK92_07350</name>
</gene>
<dbReference type="PROSITE" id="PS50109">
    <property type="entry name" value="HIS_KIN"/>
    <property type="match status" value="1"/>
</dbReference>
<keyword evidence="10" id="KW-0067">ATP-binding</keyword>
<dbReference type="AlphaFoldDB" id="A0A9J6P218"/>
<reference evidence="17" key="1">
    <citation type="journal article" date="2021" name="mSystems">
        <title>Bacteria and Archaea Synergistically Convert Glycine Betaine to Biogenic Methane in the Formosa Cold Seep of the South China Sea.</title>
        <authorList>
            <person name="Li L."/>
            <person name="Zhang W."/>
            <person name="Zhang S."/>
            <person name="Song L."/>
            <person name="Sun Q."/>
            <person name="Zhang H."/>
            <person name="Xiang H."/>
            <person name="Dong X."/>
        </authorList>
    </citation>
    <scope>NUCLEOTIDE SEQUENCE</scope>
    <source>
        <strain evidence="17">ZWT</strain>
    </source>
</reference>
<organism evidence="17 18">
    <name type="scientific">Oceanirhabdus seepicola</name>
    <dbReference type="NCBI Taxonomy" id="2828781"/>
    <lineage>
        <taxon>Bacteria</taxon>
        <taxon>Bacillati</taxon>
        <taxon>Bacillota</taxon>
        <taxon>Clostridia</taxon>
        <taxon>Eubacteriales</taxon>
        <taxon>Clostridiaceae</taxon>
        <taxon>Oceanirhabdus</taxon>
    </lineage>
</organism>
<dbReference type="RefSeq" id="WP_250858545.1">
    <property type="nucleotide sequence ID" value="NZ_JAGSOJ010000001.1"/>
</dbReference>
<dbReference type="PANTHER" id="PTHR45528">
    <property type="entry name" value="SENSOR HISTIDINE KINASE CPXA"/>
    <property type="match status" value="1"/>
</dbReference>
<dbReference type="CDD" id="cd06225">
    <property type="entry name" value="HAMP"/>
    <property type="match status" value="1"/>
</dbReference>
<dbReference type="InterPro" id="IPR003594">
    <property type="entry name" value="HATPase_dom"/>
</dbReference>
<keyword evidence="5" id="KW-0597">Phosphoprotein</keyword>
<accession>A0A9J6P218</accession>
<dbReference type="FunFam" id="3.30.565.10:FF:000006">
    <property type="entry name" value="Sensor histidine kinase WalK"/>
    <property type="match status" value="1"/>
</dbReference>
<evidence type="ECO:0000259" key="16">
    <source>
        <dbReference type="PROSITE" id="PS50885"/>
    </source>
</evidence>
<keyword evidence="4" id="KW-1003">Cell membrane</keyword>
<dbReference type="InterPro" id="IPR050398">
    <property type="entry name" value="HssS/ArlS-like"/>
</dbReference>
<dbReference type="CDD" id="cd00082">
    <property type="entry name" value="HisKA"/>
    <property type="match status" value="1"/>
</dbReference>
<evidence type="ECO:0000256" key="4">
    <source>
        <dbReference type="ARBA" id="ARBA00022475"/>
    </source>
</evidence>
<evidence type="ECO:0000256" key="10">
    <source>
        <dbReference type="ARBA" id="ARBA00022840"/>
    </source>
</evidence>
<dbReference type="SUPFAM" id="SSF55874">
    <property type="entry name" value="ATPase domain of HSP90 chaperone/DNA topoisomerase II/histidine kinase"/>
    <property type="match status" value="1"/>
</dbReference>
<evidence type="ECO:0000256" key="13">
    <source>
        <dbReference type="ARBA" id="ARBA00023136"/>
    </source>
</evidence>
<dbReference type="GO" id="GO:0000155">
    <property type="term" value="F:phosphorelay sensor kinase activity"/>
    <property type="evidence" value="ECO:0007669"/>
    <property type="project" value="InterPro"/>
</dbReference>
<keyword evidence="18" id="KW-1185">Reference proteome</keyword>
<keyword evidence="7 14" id="KW-0812">Transmembrane</keyword>
<evidence type="ECO:0000259" key="15">
    <source>
        <dbReference type="PROSITE" id="PS50109"/>
    </source>
</evidence>
<keyword evidence="12" id="KW-0902">Two-component regulatory system</keyword>
<dbReference type="EMBL" id="JAGSOJ010000001">
    <property type="protein sequence ID" value="MCM1989552.1"/>
    <property type="molecule type" value="Genomic_DNA"/>
</dbReference>
<keyword evidence="9 17" id="KW-0418">Kinase</keyword>
<dbReference type="InterPro" id="IPR036890">
    <property type="entry name" value="HATPase_C_sf"/>
</dbReference>
<dbReference type="EC" id="2.7.13.3" evidence="3"/>
<dbReference type="InterPro" id="IPR003661">
    <property type="entry name" value="HisK_dim/P_dom"/>
</dbReference>
<dbReference type="PANTHER" id="PTHR45528:SF1">
    <property type="entry name" value="SENSOR HISTIDINE KINASE CPXA"/>
    <property type="match status" value="1"/>
</dbReference>
<evidence type="ECO:0000256" key="2">
    <source>
        <dbReference type="ARBA" id="ARBA00004651"/>
    </source>
</evidence>
<dbReference type="Proteomes" id="UP001056429">
    <property type="component" value="Unassembled WGS sequence"/>
</dbReference>
<dbReference type="InterPro" id="IPR003660">
    <property type="entry name" value="HAMP_dom"/>
</dbReference>
<reference evidence="17" key="2">
    <citation type="submission" date="2021-04" db="EMBL/GenBank/DDBJ databases">
        <authorList>
            <person name="Dong X."/>
        </authorList>
    </citation>
    <scope>NUCLEOTIDE SEQUENCE</scope>
    <source>
        <strain evidence="17">ZWT</strain>
    </source>
</reference>
<dbReference type="PROSITE" id="PS50885">
    <property type="entry name" value="HAMP"/>
    <property type="match status" value="1"/>
</dbReference>
<comment type="caution">
    <text evidence="17">The sequence shown here is derived from an EMBL/GenBank/DDBJ whole genome shotgun (WGS) entry which is preliminary data.</text>
</comment>
<feature type="transmembrane region" description="Helical" evidence="14">
    <location>
        <begin position="20"/>
        <end position="43"/>
    </location>
</feature>
<evidence type="ECO:0000256" key="14">
    <source>
        <dbReference type="SAM" id="Phobius"/>
    </source>
</evidence>
<evidence type="ECO:0000256" key="9">
    <source>
        <dbReference type="ARBA" id="ARBA00022777"/>
    </source>
</evidence>
<dbReference type="GO" id="GO:0005886">
    <property type="term" value="C:plasma membrane"/>
    <property type="evidence" value="ECO:0007669"/>
    <property type="project" value="UniProtKB-SubCell"/>
</dbReference>
<dbReference type="Pfam" id="PF00512">
    <property type="entry name" value="HisKA"/>
    <property type="match status" value="1"/>
</dbReference>
<keyword evidence="13 14" id="KW-0472">Membrane</keyword>
<dbReference type="Gene3D" id="6.10.340.10">
    <property type="match status" value="1"/>
</dbReference>
<dbReference type="Gene3D" id="1.10.287.130">
    <property type="match status" value="1"/>
</dbReference>
<evidence type="ECO:0000256" key="12">
    <source>
        <dbReference type="ARBA" id="ARBA00023012"/>
    </source>
</evidence>
<name>A0A9J6P218_9CLOT</name>
<evidence type="ECO:0000256" key="8">
    <source>
        <dbReference type="ARBA" id="ARBA00022741"/>
    </source>
</evidence>
<dbReference type="InterPro" id="IPR004358">
    <property type="entry name" value="Sig_transdc_His_kin-like_C"/>
</dbReference>
<protein>
    <recommendedName>
        <fullName evidence="3">histidine kinase</fullName>
        <ecNumber evidence="3">2.7.13.3</ecNumber>
    </recommendedName>
</protein>
<keyword evidence="8" id="KW-0547">Nucleotide-binding</keyword>
<dbReference type="Pfam" id="PF02518">
    <property type="entry name" value="HATPase_c"/>
    <property type="match status" value="1"/>
</dbReference>
<proteinExistence type="predicted"/>
<comment type="catalytic activity">
    <reaction evidence="1">
        <text>ATP + protein L-histidine = ADP + protein N-phospho-L-histidine.</text>
        <dbReference type="EC" id="2.7.13.3"/>
    </reaction>
</comment>
<dbReference type="InterPro" id="IPR005467">
    <property type="entry name" value="His_kinase_dom"/>
</dbReference>
<feature type="domain" description="Histidine kinase" evidence="15">
    <location>
        <begin position="156"/>
        <end position="379"/>
    </location>
</feature>
<dbReference type="GO" id="GO:0005524">
    <property type="term" value="F:ATP binding"/>
    <property type="evidence" value="ECO:0007669"/>
    <property type="project" value="UniProtKB-KW"/>
</dbReference>
<dbReference type="SUPFAM" id="SSF158472">
    <property type="entry name" value="HAMP domain-like"/>
    <property type="match status" value="1"/>
</dbReference>
<dbReference type="SMART" id="SM00388">
    <property type="entry name" value="HisKA"/>
    <property type="match status" value="1"/>
</dbReference>
<evidence type="ECO:0000256" key="3">
    <source>
        <dbReference type="ARBA" id="ARBA00012438"/>
    </source>
</evidence>
<feature type="transmembrane region" description="Helical" evidence="14">
    <location>
        <begin position="63"/>
        <end position="83"/>
    </location>
</feature>
<keyword evidence="11 14" id="KW-1133">Transmembrane helix</keyword>
<keyword evidence="6" id="KW-0808">Transferase</keyword>
<dbReference type="SMART" id="SM00387">
    <property type="entry name" value="HATPase_c"/>
    <property type="match status" value="1"/>
</dbReference>
<dbReference type="Gene3D" id="3.30.565.10">
    <property type="entry name" value="Histidine kinase-like ATPase, C-terminal domain"/>
    <property type="match status" value="1"/>
</dbReference>
<sequence length="384" mass="44525">MLYNKRKKAGEKNMRLRRRLIHLTVAVFGLGMLLEGLNFLSFMCITRNSSFNDFANLYKEEAIQFWGLQAISIIIFLGLSKYLNRRLKKMVIQPIEELEKVANAIIEDDYDYKIEKSAVMEIDEVGKAFDKMINKLRESKEIQEKYESHRKELLANISHDIRTPITSIKLHSNGILDGIANTPEKLNKYIEAINNKTEDIEKMISQLSLLSDLDFSKEEFSFTRVGIKSFLNDLILEMELDFADKDVQLISEFDSKEDIDIYMDVNMMRRVVMNLVQNSIKYVRNISVRILFDVEIKEDYCVVSITDNGEGINNKNFEEIFNRFFREDESRGTKCGSYGLGLSIVKEIIEKHKGIVWAENGEKGEFTGLCINMKLPRGVDRVEE</sequence>
<comment type="subcellular location">
    <subcellularLocation>
        <location evidence="2">Cell membrane</location>
        <topology evidence="2">Multi-pass membrane protein</topology>
    </subcellularLocation>
</comment>
<dbReference type="SUPFAM" id="SSF47384">
    <property type="entry name" value="Homodimeric domain of signal transducing histidine kinase"/>
    <property type="match status" value="1"/>
</dbReference>
<evidence type="ECO:0000256" key="6">
    <source>
        <dbReference type="ARBA" id="ARBA00022679"/>
    </source>
</evidence>
<feature type="domain" description="HAMP" evidence="16">
    <location>
        <begin position="89"/>
        <end position="141"/>
    </location>
</feature>
<evidence type="ECO:0000313" key="17">
    <source>
        <dbReference type="EMBL" id="MCM1989552.1"/>
    </source>
</evidence>
<dbReference type="PRINTS" id="PR00344">
    <property type="entry name" value="BCTRLSENSOR"/>
</dbReference>
<evidence type="ECO:0000256" key="5">
    <source>
        <dbReference type="ARBA" id="ARBA00022553"/>
    </source>
</evidence>